<evidence type="ECO:0000313" key="2">
    <source>
        <dbReference type="Proteomes" id="UP000712281"/>
    </source>
</evidence>
<evidence type="ECO:0000313" key="1">
    <source>
        <dbReference type="EMBL" id="KAF2543061.1"/>
    </source>
</evidence>
<proteinExistence type="predicted"/>
<dbReference type="AlphaFoldDB" id="A0A8S9GBD7"/>
<protein>
    <submittedName>
        <fullName evidence="1">Uncharacterized protein</fullName>
    </submittedName>
</protein>
<comment type="caution">
    <text evidence="1">The sequence shown here is derived from an EMBL/GenBank/DDBJ whole genome shotgun (WGS) entry which is preliminary data.</text>
</comment>
<dbReference type="Proteomes" id="UP000712281">
    <property type="component" value="Unassembled WGS sequence"/>
</dbReference>
<name>A0A8S9GBD7_BRACR</name>
<reference evidence="1" key="1">
    <citation type="submission" date="2019-12" db="EMBL/GenBank/DDBJ databases">
        <title>Genome sequencing and annotation of Brassica cretica.</title>
        <authorList>
            <person name="Studholme D.J."/>
            <person name="Sarris P.F."/>
        </authorList>
    </citation>
    <scope>NUCLEOTIDE SEQUENCE</scope>
    <source>
        <strain evidence="1">PFS-001/15</strain>
        <tissue evidence="1">Leaf</tissue>
    </source>
</reference>
<gene>
    <name evidence="1" type="ORF">F2Q68_00032583</name>
</gene>
<accession>A0A8S9GBD7</accession>
<dbReference type="EMBL" id="QGKW02002005">
    <property type="protein sequence ID" value="KAF2543061.1"/>
    <property type="molecule type" value="Genomic_DNA"/>
</dbReference>
<organism evidence="1 2">
    <name type="scientific">Brassica cretica</name>
    <name type="common">Mustard</name>
    <dbReference type="NCBI Taxonomy" id="69181"/>
    <lineage>
        <taxon>Eukaryota</taxon>
        <taxon>Viridiplantae</taxon>
        <taxon>Streptophyta</taxon>
        <taxon>Embryophyta</taxon>
        <taxon>Tracheophyta</taxon>
        <taxon>Spermatophyta</taxon>
        <taxon>Magnoliopsida</taxon>
        <taxon>eudicotyledons</taxon>
        <taxon>Gunneridae</taxon>
        <taxon>Pentapetalae</taxon>
        <taxon>rosids</taxon>
        <taxon>malvids</taxon>
        <taxon>Brassicales</taxon>
        <taxon>Brassicaceae</taxon>
        <taxon>Brassiceae</taxon>
        <taxon>Brassica</taxon>
    </lineage>
</organism>
<sequence length="147" mass="16091">MDNSSSIIAKLPRMHAIRSLHSNQVQAKARSLRSDQAFVPLGRYAATELEPRLGHYVATEPEPSSVASDRASDPLGCYVATELGQARSLHSDRAFVPLGRYVATGLEPKFGRCVAPELFRNVKATPVHSFSSNLQMLSPEDRSELSL</sequence>